<comment type="function">
    <text evidence="1">Involved in allosteric regulation of aspartate carbamoyltransferase.</text>
</comment>
<keyword evidence="6" id="KW-0665">Pyrimidine biosynthesis</keyword>
<dbReference type="PANTHER" id="PTHR35805:SF1">
    <property type="entry name" value="ASPARTATE CARBAMOYLTRANSFERASE REGULATORY CHAIN"/>
    <property type="match status" value="1"/>
</dbReference>
<dbReference type="InterPro" id="IPR020545">
    <property type="entry name" value="Asp_carbamoyltransf_reg_N"/>
</dbReference>
<dbReference type="GO" id="GO:0006221">
    <property type="term" value="P:pyrimidine nucleotide biosynthetic process"/>
    <property type="evidence" value="ECO:0007669"/>
    <property type="project" value="UniProtKB-KW"/>
</dbReference>
<evidence type="ECO:0000313" key="10">
    <source>
        <dbReference type="Proteomes" id="UP000226592"/>
    </source>
</evidence>
<proteinExistence type="inferred from homology"/>
<dbReference type="Gene3D" id="3.30.70.140">
    <property type="entry name" value="Aspartate carbamoyltransferase regulatory subunit, N-terminal domain"/>
    <property type="match status" value="1"/>
</dbReference>
<dbReference type="SUPFAM" id="SSF54893">
    <property type="entry name" value="Aspartate carbamoyltransferase, Regulatory-chain, N-terminal domain"/>
    <property type="match status" value="1"/>
</dbReference>
<feature type="domain" description="Aspartate carbamoyltransferase regulatory subunit C-terminal" evidence="8">
    <location>
        <begin position="103"/>
        <end position="147"/>
    </location>
</feature>
<dbReference type="AlphaFoldDB" id="A0A2D6M109"/>
<dbReference type="GO" id="GO:0016740">
    <property type="term" value="F:transferase activity"/>
    <property type="evidence" value="ECO:0007669"/>
    <property type="project" value="UniProtKB-KW"/>
</dbReference>
<accession>A0A2D6M109</accession>
<evidence type="ECO:0000256" key="5">
    <source>
        <dbReference type="ARBA" id="ARBA00022833"/>
    </source>
</evidence>
<comment type="caution">
    <text evidence="9">The sequence shown here is derived from an EMBL/GenBank/DDBJ whole genome shotgun (WGS) entry which is preliminary data.</text>
</comment>
<evidence type="ECO:0000313" key="9">
    <source>
        <dbReference type="EMBL" id="MAG22114.1"/>
    </source>
</evidence>
<organism evidence="9 10">
    <name type="scientific">Candidatus Iainarchaeum sp</name>
    <dbReference type="NCBI Taxonomy" id="3101447"/>
    <lineage>
        <taxon>Archaea</taxon>
        <taxon>Candidatus Iainarchaeota</taxon>
        <taxon>Candidatus Iainarchaeia</taxon>
        <taxon>Candidatus Iainarchaeales</taxon>
        <taxon>Candidatus Iainarchaeaceae</taxon>
        <taxon>Candidatus Iainarchaeum</taxon>
    </lineage>
</organism>
<feature type="domain" description="Aspartate carbamoyltransferase regulatory subunit N-terminal" evidence="7">
    <location>
        <begin position="9"/>
        <end position="96"/>
    </location>
</feature>
<dbReference type="InterPro" id="IPR036792">
    <property type="entry name" value="Asp_carbatrfase_reg_C_sf"/>
</dbReference>
<dbReference type="InterPro" id="IPR036793">
    <property type="entry name" value="Asp_carbatrfase_reg_N_sf"/>
</dbReference>
<keyword evidence="9" id="KW-0808">Transferase</keyword>
<name>A0A2D6M109_9ARCH</name>
<evidence type="ECO:0000256" key="4">
    <source>
        <dbReference type="ARBA" id="ARBA00022723"/>
    </source>
</evidence>
<dbReference type="InterPro" id="IPR020542">
    <property type="entry name" value="Asp_carbamoyltrfase_reg_C"/>
</dbReference>
<keyword evidence="5" id="KW-0862">Zinc</keyword>
<keyword evidence="4" id="KW-0479">Metal-binding</keyword>
<evidence type="ECO:0000259" key="7">
    <source>
        <dbReference type="Pfam" id="PF01948"/>
    </source>
</evidence>
<evidence type="ECO:0000256" key="6">
    <source>
        <dbReference type="ARBA" id="ARBA00022975"/>
    </source>
</evidence>
<dbReference type="Gene3D" id="2.30.30.20">
    <property type="entry name" value="Aspartate carbamoyltransferase regulatory subunit, C-terminal domain"/>
    <property type="match status" value="1"/>
</dbReference>
<dbReference type="GO" id="GO:0006207">
    <property type="term" value="P:'de novo' pyrimidine nucleobase biosynthetic process"/>
    <property type="evidence" value="ECO:0007669"/>
    <property type="project" value="InterPro"/>
</dbReference>
<dbReference type="GO" id="GO:0009347">
    <property type="term" value="C:aspartate carbamoyltransferase complex"/>
    <property type="evidence" value="ECO:0007669"/>
    <property type="project" value="InterPro"/>
</dbReference>
<dbReference type="InterPro" id="IPR002801">
    <property type="entry name" value="Asp_carbamoylTrfase_reg"/>
</dbReference>
<evidence type="ECO:0000256" key="3">
    <source>
        <dbReference type="ARBA" id="ARBA00021764"/>
    </source>
</evidence>
<dbReference type="PANTHER" id="PTHR35805">
    <property type="entry name" value="ASPARTATE CARBAMOYLTRANSFERASE REGULATORY CHAIN"/>
    <property type="match status" value="1"/>
</dbReference>
<comment type="similarity">
    <text evidence="2">Belongs to the PyrI family.</text>
</comment>
<dbReference type="Pfam" id="PF01948">
    <property type="entry name" value="PyrI"/>
    <property type="match status" value="1"/>
</dbReference>
<sequence length="152" mass="16619">MKQDDVRLVPISNGTVLDHLPPGSALRIIKILGLDKVETAVTLAMHTESASMKIKDLVFIEGKELSEEEISKVGLIAAGATLNLIKDGVVKKKAQIGMPNHADGLIKCMNSKCITKIEGLPSKFSISKDPLKAKCRYCEKEMNESEIFKVIK</sequence>
<reference evidence="10" key="1">
    <citation type="submission" date="2017-09" db="EMBL/GenBank/DDBJ databases">
        <title>The Reconstruction of 2,631 Draft Metagenome-Assembled Genomes from the Global Oceans.</title>
        <authorList>
            <person name="Tully B.J."/>
            <person name="Graham E.D."/>
            <person name="Heidelberg J.F."/>
        </authorList>
    </citation>
    <scope>NUCLEOTIDE SEQUENCE [LARGE SCALE GENOMIC DNA]</scope>
</reference>
<dbReference type="EMBL" id="NZBU01000008">
    <property type="protein sequence ID" value="MAG22114.1"/>
    <property type="molecule type" value="Genomic_DNA"/>
</dbReference>
<dbReference type="GO" id="GO:0046872">
    <property type="term" value="F:metal ion binding"/>
    <property type="evidence" value="ECO:0007669"/>
    <property type="project" value="UniProtKB-KW"/>
</dbReference>
<evidence type="ECO:0000256" key="2">
    <source>
        <dbReference type="ARBA" id="ARBA00010498"/>
    </source>
</evidence>
<protein>
    <recommendedName>
        <fullName evidence="3">Aspartate carbamoyltransferase regulatory chain</fullName>
    </recommendedName>
</protein>
<dbReference type="Proteomes" id="UP000226592">
    <property type="component" value="Unassembled WGS sequence"/>
</dbReference>
<dbReference type="SUPFAM" id="SSF57825">
    <property type="entry name" value="Aspartate carbamoyltransferase, Regulatory-chain, C-terminal domain"/>
    <property type="match status" value="1"/>
</dbReference>
<evidence type="ECO:0000259" key="8">
    <source>
        <dbReference type="Pfam" id="PF02748"/>
    </source>
</evidence>
<dbReference type="Pfam" id="PF02748">
    <property type="entry name" value="PyrI_C"/>
    <property type="match status" value="1"/>
</dbReference>
<gene>
    <name evidence="9" type="ORF">CL943_02305</name>
</gene>
<evidence type="ECO:0000256" key="1">
    <source>
        <dbReference type="ARBA" id="ARBA00002565"/>
    </source>
</evidence>